<dbReference type="PIRSF" id="PIRSF038471">
    <property type="entry name" value="MreC"/>
    <property type="match status" value="1"/>
</dbReference>
<dbReference type="InterPro" id="IPR042177">
    <property type="entry name" value="Cell/Rod_1"/>
</dbReference>
<dbReference type="GO" id="GO:0008360">
    <property type="term" value="P:regulation of cell shape"/>
    <property type="evidence" value="ECO:0007669"/>
    <property type="project" value="UniProtKB-KW"/>
</dbReference>
<dbReference type="OrthoDB" id="9792313at2"/>
<dbReference type="Gene3D" id="2.40.10.340">
    <property type="entry name" value="Rod shape-determining protein MreC, domain 1"/>
    <property type="match status" value="1"/>
</dbReference>
<sequence>MKKKSKFNLPGKYVLLALTVLCLTLIVITYKFDISSTPLQTVSGYIFIPVQRGINNLGLWFSDKADNLNDIKALQEENDKLKSKIEELTTQNSLLESEHYEYKRLLKLYDLGEQYANYDKVAARVIGKDSGNWFSTFIIDRGSDNGLKENMNVISDGGLVGIITKVGKNWATVKSIIDDTSNVSAMDLKTSDTCVIEGGLEQMNKNQDMIFTKMHDSDSNSQISDQIVTSNISDKYLPGILIGYITSIKDDDNGLTKTGTITPVVDFEHMQEVLVITALK</sequence>
<gene>
    <name evidence="8" type="ORF">SAMN05216249_101165</name>
</gene>
<dbReference type="PANTHER" id="PTHR34138">
    <property type="entry name" value="CELL SHAPE-DETERMINING PROTEIN MREC"/>
    <property type="match status" value="1"/>
</dbReference>
<comment type="function">
    <text evidence="5">Involved in formation and maintenance of cell shape.</text>
</comment>
<accession>A0A1I0V542</accession>
<dbReference type="NCBIfam" id="TIGR00219">
    <property type="entry name" value="mreC"/>
    <property type="match status" value="1"/>
</dbReference>
<dbReference type="GO" id="GO:0005886">
    <property type="term" value="C:plasma membrane"/>
    <property type="evidence" value="ECO:0007669"/>
    <property type="project" value="TreeGrafter"/>
</dbReference>
<comment type="similarity">
    <text evidence="1 5">Belongs to the MreC family.</text>
</comment>
<feature type="coiled-coil region" evidence="6">
    <location>
        <begin position="64"/>
        <end position="98"/>
    </location>
</feature>
<dbReference type="InterPro" id="IPR007221">
    <property type="entry name" value="MreC"/>
</dbReference>
<keyword evidence="6" id="KW-0175">Coiled coil</keyword>
<evidence type="ECO:0000256" key="4">
    <source>
        <dbReference type="ARBA" id="ARBA00032089"/>
    </source>
</evidence>
<evidence type="ECO:0000256" key="5">
    <source>
        <dbReference type="PIRNR" id="PIRNR038471"/>
    </source>
</evidence>
<dbReference type="InterPro" id="IPR055342">
    <property type="entry name" value="MreC_beta-barrel_core"/>
</dbReference>
<evidence type="ECO:0000313" key="9">
    <source>
        <dbReference type="Proteomes" id="UP000198838"/>
    </source>
</evidence>
<dbReference type="RefSeq" id="WP_092869875.1">
    <property type="nucleotide sequence ID" value="NZ_FOJY01000001.1"/>
</dbReference>
<evidence type="ECO:0000259" key="7">
    <source>
        <dbReference type="Pfam" id="PF04085"/>
    </source>
</evidence>
<protein>
    <recommendedName>
        <fullName evidence="2 5">Cell shape-determining protein MreC</fullName>
    </recommendedName>
    <alternativeName>
        <fullName evidence="4 5">Cell shape protein MreC</fullName>
    </alternativeName>
</protein>
<dbReference type="PANTHER" id="PTHR34138:SF1">
    <property type="entry name" value="CELL SHAPE-DETERMINING PROTEIN MREC"/>
    <property type="match status" value="1"/>
</dbReference>
<dbReference type="Pfam" id="PF04085">
    <property type="entry name" value="MreC"/>
    <property type="match status" value="1"/>
</dbReference>
<evidence type="ECO:0000256" key="6">
    <source>
        <dbReference type="SAM" id="Coils"/>
    </source>
</evidence>
<dbReference type="STRING" id="1120918.SAMN05216249_101165"/>
<dbReference type="Gene3D" id="2.40.10.350">
    <property type="entry name" value="Rod shape-determining protein MreC, domain 2"/>
    <property type="match status" value="1"/>
</dbReference>
<proteinExistence type="inferred from homology"/>
<evidence type="ECO:0000256" key="1">
    <source>
        <dbReference type="ARBA" id="ARBA00009369"/>
    </source>
</evidence>
<evidence type="ECO:0000256" key="3">
    <source>
        <dbReference type="ARBA" id="ARBA00022960"/>
    </source>
</evidence>
<organism evidence="8 9">
    <name type="scientific">Acetitomaculum ruminis DSM 5522</name>
    <dbReference type="NCBI Taxonomy" id="1120918"/>
    <lineage>
        <taxon>Bacteria</taxon>
        <taxon>Bacillati</taxon>
        <taxon>Bacillota</taxon>
        <taxon>Clostridia</taxon>
        <taxon>Lachnospirales</taxon>
        <taxon>Lachnospiraceae</taxon>
        <taxon>Acetitomaculum</taxon>
    </lineage>
</organism>
<dbReference type="AlphaFoldDB" id="A0A1I0V542"/>
<dbReference type="InterPro" id="IPR042175">
    <property type="entry name" value="Cell/Rod_MreC_2"/>
</dbReference>
<dbReference type="EMBL" id="FOJY01000001">
    <property type="protein sequence ID" value="SFA71382.1"/>
    <property type="molecule type" value="Genomic_DNA"/>
</dbReference>
<keyword evidence="9" id="KW-1185">Reference proteome</keyword>
<evidence type="ECO:0000313" key="8">
    <source>
        <dbReference type="EMBL" id="SFA71382.1"/>
    </source>
</evidence>
<reference evidence="8 9" key="1">
    <citation type="submission" date="2016-10" db="EMBL/GenBank/DDBJ databases">
        <authorList>
            <person name="de Groot N.N."/>
        </authorList>
    </citation>
    <scope>NUCLEOTIDE SEQUENCE [LARGE SCALE GENOMIC DNA]</scope>
    <source>
        <strain evidence="8 9">DSM 5522</strain>
    </source>
</reference>
<keyword evidence="3 5" id="KW-0133">Cell shape</keyword>
<evidence type="ECO:0000256" key="2">
    <source>
        <dbReference type="ARBA" id="ARBA00013855"/>
    </source>
</evidence>
<dbReference type="Proteomes" id="UP000198838">
    <property type="component" value="Unassembled WGS sequence"/>
</dbReference>
<name>A0A1I0V542_9FIRM</name>
<feature type="domain" description="Rod shape-determining protein MreC beta-barrel core" evidence="7">
    <location>
        <begin position="125"/>
        <end position="276"/>
    </location>
</feature>